<feature type="domain" description="Periplasmic binding protein" evidence="4">
    <location>
        <begin position="2"/>
        <end position="240"/>
    </location>
</feature>
<dbReference type="Pfam" id="PF13407">
    <property type="entry name" value="Peripla_BP_4"/>
    <property type="match status" value="1"/>
</dbReference>
<dbReference type="InterPro" id="IPR025997">
    <property type="entry name" value="SBP_2_dom"/>
</dbReference>
<comment type="similarity">
    <text evidence="2">Belongs to the bacterial solute-binding protein 2 family.</text>
</comment>
<dbReference type="InterPro" id="IPR028082">
    <property type="entry name" value="Peripla_BP_I"/>
</dbReference>
<dbReference type="PANTHER" id="PTHR46847">
    <property type="entry name" value="D-ALLOSE-BINDING PERIPLASMIC PROTEIN-RELATED"/>
    <property type="match status" value="1"/>
</dbReference>
<name>A0A1V1PDV0_9BACT</name>
<dbReference type="GO" id="GO:0030246">
    <property type="term" value="F:carbohydrate binding"/>
    <property type="evidence" value="ECO:0007669"/>
    <property type="project" value="UniProtKB-ARBA"/>
</dbReference>
<evidence type="ECO:0000259" key="4">
    <source>
        <dbReference type="Pfam" id="PF13407"/>
    </source>
</evidence>
<dbReference type="PANTHER" id="PTHR46847:SF1">
    <property type="entry name" value="D-ALLOSE-BINDING PERIPLASMIC PROTEIN-RELATED"/>
    <property type="match status" value="1"/>
</dbReference>
<evidence type="ECO:0000313" key="5">
    <source>
        <dbReference type="EMBL" id="ETR72845.1"/>
    </source>
</evidence>
<dbReference type="SUPFAM" id="SSF53822">
    <property type="entry name" value="Periplasmic binding protein-like I"/>
    <property type="match status" value="1"/>
</dbReference>
<keyword evidence="3" id="KW-0732">Signal</keyword>
<comment type="subcellular location">
    <subcellularLocation>
        <location evidence="1">Cell envelope</location>
    </subcellularLocation>
</comment>
<comment type="caution">
    <text evidence="5">The sequence shown here is derived from an EMBL/GenBank/DDBJ whole genome shotgun (WGS) entry which is preliminary data.</text>
</comment>
<evidence type="ECO:0000313" key="6">
    <source>
        <dbReference type="Proteomes" id="UP000189670"/>
    </source>
</evidence>
<dbReference type="EMBL" id="ATBP01000108">
    <property type="protein sequence ID" value="ETR72845.1"/>
    <property type="molecule type" value="Genomic_DNA"/>
</dbReference>
<dbReference type="CDD" id="cd06308">
    <property type="entry name" value="PBP1_sensor_kinase-like"/>
    <property type="match status" value="1"/>
</dbReference>
<dbReference type="Proteomes" id="UP000189670">
    <property type="component" value="Unassembled WGS sequence"/>
</dbReference>
<evidence type="ECO:0000256" key="1">
    <source>
        <dbReference type="ARBA" id="ARBA00004196"/>
    </source>
</evidence>
<evidence type="ECO:0000256" key="2">
    <source>
        <dbReference type="ARBA" id="ARBA00007639"/>
    </source>
</evidence>
<protein>
    <submittedName>
        <fullName evidence="5">Periplasmic binding protein/LacI transcriptional regulator</fullName>
    </submittedName>
</protein>
<gene>
    <name evidence="5" type="ORF">OMM_07302</name>
</gene>
<evidence type="ECO:0000256" key="3">
    <source>
        <dbReference type="ARBA" id="ARBA00022729"/>
    </source>
</evidence>
<dbReference type="AlphaFoldDB" id="A0A1V1PDV0"/>
<organism evidence="5 6">
    <name type="scientific">Candidatus Magnetoglobus multicellularis str. Araruama</name>
    <dbReference type="NCBI Taxonomy" id="890399"/>
    <lineage>
        <taxon>Bacteria</taxon>
        <taxon>Pseudomonadati</taxon>
        <taxon>Thermodesulfobacteriota</taxon>
        <taxon>Desulfobacteria</taxon>
        <taxon>Desulfobacterales</taxon>
        <taxon>Desulfobacteraceae</taxon>
        <taxon>Candidatus Magnetoglobus</taxon>
    </lineage>
</organism>
<sequence length="270" mass="30120">MRDEASKYSNLKLIVRDGKDDIHKQIADVQDFIKMKVDAILISPKTAKEPAAVINKAYDAKIPVIVLDRDITNDRYTQFIGGDNRKIGRAAGTYIVTLLGGKGKARGKLLEIWGGKRSTPAQDRHNGFFEIIQQEPGIQLLDEGKDGDWKQDKAYEIMANAIDQFPKIEVVFAHNDPMAFGAYLAAKDMGIHQSIRFFGIDGIPMEGVRWVHDGILTATFLYKTPGDEGIRQAMRILNGKSVPKRISLPTMTIDKTNARNILINNGLLKK</sequence>
<accession>A0A1V1PDV0</accession>
<reference evidence="6" key="1">
    <citation type="submission" date="2012-11" db="EMBL/GenBank/DDBJ databases">
        <authorList>
            <person name="Lucero-Rivera Y.E."/>
            <person name="Tovar-Ramirez D."/>
        </authorList>
    </citation>
    <scope>NUCLEOTIDE SEQUENCE [LARGE SCALE GENOMIC DNA]</scope>
    <source>
        <strain evidence="6">Araruama</strain>
    </source>
</reference>
<proteinExistence type="inferred from homology"/>
<dbReference type="GO" id="GO:0030313">
    <property type="term" value="C:cell envelope"/>
    <property type="evidence" value="ECO:0007669"/>
    <property type="project" value="UniProtKB-SubCell"/>
</dbReference>
<dbReference type="Gene3D" id="3.40.50.2300">
    <property type="match status" value="2"/>
</dbReference>